<dbReference type="RefSeq" id="WP_045088316.1">
    <property type="nucleotide sequence ID" value="NZ_LN824141.1"/>
</dbReference>
<dbReference type="PROSITE" id="PS51257">
    <property type="entry name" value="PROKAR_LIPOPROTEIN"/>
    <property type="match status" value="1"/>
</dbReference>
<accession>A0A0C7NT71</accession>
<evidence type="ECO:0000313" key="2">
    <source>
        <dbReference type="Proteomes" id="UP000032809"/>
    </source>
</evidence>
<name>A0A0C7NT71_DEFTU</name>
<reference evidence="2" key="1">
    <citation type="submission" date="2014-11" db="EMBL/GenBank/DDBJ databases">
        <authorList>
            <person name="Wibberg D."/>
        </authorList>
    </citation>
    <scope>NUCLEOTIDE SEQUENCE [LARGE SCALE GENOMIC DNA]</scope>
    <source>
        <strain evidence="2">L3</strain>
    </source>
</reference>
<dbReference type="KEGG" id="dtn:DTL3_1684"/>
<evidence type="ECO:0008006" key="3">
    <source>
        <dbReference type="Google" id="ProtNLM"/>
    </source>
</evidence>
<protein>
    <recommendedName>
        <fullName evidence="3">Lipoprotein</fullName>
    </recommendedName>
</protein>
<dbReference type="Proteomes" id="UP000032809">
    <property type="component" value="Chromosome I"/>
</dbReference>
<evidence type="ECO:0000313" key="1">
    <source>
        <dbReference type="EMBL" id="CEP78972.1"/>
    </source>
</evidence>
<dbReference type="AlphaFoldDB" id="A0A0C7NT71"/>
<dbReference type="HOGENOM" id="CLU_1382134_0_0_0"/>
<sequence length="197" mass="22013">MKKASFFIVLGLAVLLLFGCAGDGGPLGGVSKEPEGIWLISTYTDPDGDEVYQEFDSFFYVKISVNDDKNGYDAIALNEDGDPDETIEETTFELENIDVMLTILNMAQPFGLGEFDYELDGTFYDVSKDEDDLMFGNFLEDVSNDEGIWFAVRYTFPAPAASLEVDNPLIGREDEIEKIIEARTGYKVEIDFSEIIK</sequence>
<gene>
    <name evidence="1" type="ORF">DTL3_1684</name>
</gene>
<proteinExistence type="predicted"/>
<dbReference type="OrthoDB" id="9839949at2"/>
<organism evidence="1 2">
    <name type="scientific">Defluviitoga tunisiensis</name>
    <dbReference type="NCBI Taxonomy" id="1006576"/>
    <lineage>
        <taxon>Bacteria</taxon>
        <taxon>Thermotogati</taxon>
        <taxon>Thermotogota</taxon>
        <taxon>Thermotogae</taxon>
        <taxon>Petrotogales</taxon>
        <taxon>Petrotogaceae</taxon>
        <taxon>Defluviitoga</taxon>
    </lineage>
</organism>
<keyword evidence="2" id="KW-1185">Reference proteome</keyword>
<dbReference type="EMBL" id="LN824141">
    <property type="protein sequence ID" value="CEP78972.1"/>
    <property type="molecule type" value="Genomic_DNA"/>
</dbReference>